<reference evidence="2 3" key="1">
    <citation type="submission" date="2018-06" db="EMBL/GenBank/DDBJ databases">
        <title>Extensive metabolic versatility and redundancy in microbially diverse, dynamic hydrothermal sediments.</title>
        <authorList>
            <person name="Dombrowski N."/>
            <person name="Teske A."/>
            <person name="Baker B.J."/>
        </authorList>
    </citation>
    <scope>NUCLEOTIDE SEQUENCE [LARGE SCALE GENOMIC DNA]</scope>
    <source>
        <strain evidence="2">B66_G16</strain>
    </source>
</reference>
<dbReference type="EMBL" id="QMQV01000126">
    <property type="protein sequence ID" value="RLE47443.1"/>
    <property type="molecule type" value="Genomic_DNA"/>
</dbReference>
<organism evidence="2 3">
    <name type="scientific">Thermoproteota archaeon</name>
    <dbReference type="NCBI Taxonomy" id="2056631"/>
    <lineage>
        <taxon>Archaea</taxon>
        <taxon>Thermoproteota</taxon>
    </lineage>
</organism>
<keyword evidence="1" id="KW-0175">Coiled coil</keyword>
<dbReference type="AlphaFoldDB" id="A0A497ELR8"/>
<protein>
    <submittedName>
        <fullName evidence="2">Uncharacterized protein</fullName>
    </submittedName>
</protein>
<feature type="coiled-coil region" evidence="1">
    <location>
        <begin position="200"/>
        <end position="237"/>
    </location>
</feature>
<name>A0A497ELR8_9CREN</name>
<accession>A0A497ELR8</accession>
<evidence type="ECO:0000313" key="2">
    <source>
        <dbReference type="EMBL" id="RLE47443.1"/>
    </source>
</evidence>
<dbReference type="Proteomes" id="UP000278475">
    <property type="component" value="Unassembled WGS sequence"/>
</dbReference>
<proteinExistence type="predicted"/>
<evidence type="ECO:0000256" key="1">
    <source>
        <dbReference type="SAM" id="Coils"/>
    </source>
</evidence>
<evidence type="ECO:0000313" key="3">
    <source>
        <dbReference type="Proteomes" id="UP000278475"/>
    </source>
</evidence>
<sequence length="469" mass="54943">MNNYEDTCKQAIEDELNGKYDSSARRELKRYEVLFETCEALKDKIERGDDLYSIHQAVDRYPQGVENLLELAEFLEEEITPQNIETLAFGVNNGKVASELKEFLKKSGRKINLLAPVDVEYLPEFLKKIEKGEIEIEKIIAYPPSRTGIYTTFPIPTHYGRGRGTRFTDLFYLIRYGRADRPLYEGWEYVDSLSSDDQQKNEKLEKIKNYKALRKELKTLSEKLKKWKKEGENLLNHLNRTSRGVYAGFCVKYDGDVDVEEALKHRVSTDAGELKFLINRGFKAPSWFGKMVEEMVNELYEISEDAEKNPGVAYALNHWDELSDMERESFAERYESVRKMKELEQIKNAIEKYAKGVYFADPPMHSGNGGEDVDERNPRSYSMVERVFHRCDGYYVNVNEYFILRQDDEMRIRIYDFKRKPSRAEPSDGIAVEIETDGEKRFLKENEIERLKSELEKYTLPTLYLKKFV</sequence>
<gene>
    <name evidence="2" type="ORF">DRJ31_08855</name>
</gene>
<comment type="caution">
    <text evidence="2">The sequence shown here is derived from an EMBL/GenBank/DDBJ whole genome shotgun (WGS) entry which is preliminary data.</text>
</comment>